<dbReference type="Proteomes" id="UP001379533">
    <property type="component" value="Chromosome"/>
</dbReference>
<dbReference type="InterPro" id="IPR015421">
    <property type="entry name" value="PyrdxlP-dep_Trfase_major"/>
</dbReference>
<dbReference type="Pfam" id="PF01041">
    <property type="entry name" value="DegT_DnrJ_EryC1"/>
    <property type="match status" value="1"/>
</dbReference>
<dbReference type="EMBL" id="CP089982">
    <property type="protein sequence ID" value="WXA93263.1"/>
    <property type="molecule type" value="Genomic_DNA"/>
</dbReference>
<comment type="similarity">
    <text evidence="1 2">Belongs to the DegT/DnrJ/EryC1 family.</text>
</comment>
<evidence type="ECO:0000256" key="1">
    <source>
        <dbReference type="ARBA" id="ARBA00037999"/>
    </source>
</evidence>
<evidence type="ECO:0000313" key="3">
    <source>
        <dbReference type="EMBL" id="WXA93263.1"/>
    </source>
</evidence>
<keyword evidence="2" id="KW-0663">Pyridoxal phosphate</keyword>
<reference evidence="3 4" key="1">
    <citation type="submission" date="2021-12" db="EMBL/GenBank/DDBJ databases">
        <title>Discovery of the Pendulisporaceae a myxobacterial family with distinct sporulation behavior and unique specialized metabolism.</title>
        <authorList>
            <person name="Garcia R."/>
            <person name="Popoff A."/>
            <person name="Bader C.D."/>
            <person name="Loehr J."/>
            <person name="Walesch S."/>
            <person name="Walt C."/>
            <person name="Boldt J."/>
            <person name="Bunk B."/>
            <person name="Haeckl F.J.F.P.J."/>
            <person name="Gunesch A.P."/>
            <person name="Birkelbach J."/>
            <person name="Nuebel U."/>
            <person name="Pietschmann T."/>
            <person name="Bach T."/>
            <person name="Mueller R."/>
        </authorList>
    </citation>
    <scope>NUCLEOTIDE SEQUENCE [LARGE SCALE GENOMIC DNA]</scope>
    <source>
        <strain evidence="3 4">MSr12523</strain>
    </source>
</reference>
<dbReference type="Gene3D" id="3.40.640.10">
    <property type="entry name" value="Type I PLP-dependent aspartate aminotransferase-like (Major domain)"/>
    <property type="match status" value="1"/>
</dbReference>
<gene>
    <name evidence="3" type="ORF">LZC95_43275</name>
</gene>
<organism evidence="3 4">
    <name type="scientific">Pendulispora brunnea</name>
    <dbReference type="NCBI Taxonomy" id="2905690"/>
    <lineage>
        <taxon>Bacteria</taxon>
        <taxon>Pseudomonadati</taxon>
        <taxon>Myxococcota</taxon>
        <taxon>Myxococcia</taxon>
        <taxon>Myxococcales</taxon>
        <taxon>Sorangiineae</taxon>
        <taxon>Pendulisporaceae</taxon>
        <taxon>Pendulispora</taxon>
    </lineage>
</organism>
<sequence>MARDSEDEAWVRAALEKLTGFEHQVFFQSGTAAIEVILRIVTRPGARVALSAFGCWTLPFAVTKQRRRPVFLDIDEYWSASVDTAGPTETSILIDPWGACADGRCAAKTSTVIADMTLAPGARLDGQFVAGWSSAGIISLGSGKPLSVGGGGVALFHDPLLAREARRMYRFGFEDGHWARRLERYTFSPYLFPVLAKKLRHLPSSEAASVSAQRSRSVLRSLGLGTNDLRPGGTWGHENLLPVLLPSSFPLSTRDVEGVAVASGLRLARHPVSPPYLEKAWRRRETARCRRAEDYSRRCLFFYPSEISADVLAEFFGKVLARPERFRAPFLLPRPTGTLPADIERLARHARLVRKLDGNYGLLEEELNLLWPVDEGEAALIQTQQVRRRSAMAREALRDSAFQCQ</sequence>
<protein>
    <submittedName>
        <fullName evidence="3">DegT/DnrJ/EryC1/StrS family aminotransferase</fullName>
    </submittedName>
</protein>
<dbReference type="PANTHER" id="PTHR30244:SF34">
    <property type="entry name" value="DTDP-4-AMINO-4,6-DIDEOXYGALACTOSE TRANSAMINASE"/>
    <property type="match status" value="1"/>
</dbReference>
<dbReference type="PANTHER" id="PTHR30244">
    <property type="entry name" value="TRANSAMINASE"/>
    <property type="match status" value="1"/>
</dbReference>
<dbReference type="InterPro" id="IPR000653">
    <property type="entry name" value="DegT/StrS_aminotransferase"/>
</dbReference>
<dbReference type="InterPro" id="IPR015424">
    <property type="entry name" value="PyrdxlP-dep_Trfase"/>
</dbReference>
<keyword evidence="4" id="KW-1185">Reference proteome</keyword>
<evidence type="ECO:0000313" key="4">
    <source>
        <dbReference type="Proteomes" id="UP001379533"/>
    </source>
</evidence>
<dbReference type="GO" id="GO:0008483">
    <property type="term" value="F:transaminase activity"/>
    <property type="evidence" value="ECO:0007669"/>
    <property type="project" value="UniProtKB-KW"/>
</dbReference>
<accession>A0ABZ2K7D2</accession>
<keyword evidence="3" id="KW-0032">Aminotransferase</keyword>
<dbReference type="RefSeq" id="WP_394843863.1">
    <property type="nucleotide sequence ID" value="NZ_CP089982.1"/>
</dbReference>
<dbReference type="SUPFAM" id="SSF53383">
    <property type="entry name" value="PLP-dependent transferases"/>
    <property type="match status" value="1"/>
</dbReference>
<proteinExistence type="inferred from homology"/>
<keyword evidence="3" id="KW-0808">Transferase</keyword>
<evidence type="ECO:0000256" key="2">
    <source>
        <dbReference type="RuleBase" id="RU004508"/>
    </source>
</evidence>
<name>A0ABZ2K7D2_9BACT</name>